<keyword evidence="2" id="KW-0808">Transferase</keyword>
<keyword evidence="2" id="KW-0378">Hydrolase</keyword>
<comment type="caution">
    <text evidence="2">The sequence shown here is derived from an EMBL/GenBank/DDBJ whole genome shotgun (WGS) entry which is preliminary data.</text>
</comment>
<proteinExistence type="predicted"/>
<gene>
    <name evidence="2" type="ORF">RMCT_4193</name>
</gene>
<evidence type="ECO:0000313" key="3">
    <source>
        <dbReference type="Proteomes" id="UP000069654"/>
    </source>
</evidence>
<organism evidence="2 3">
    <name type="scientific">Mycolicibacterium thermoresistibile</name>
    <name type="common">Mycobacterium thermoresistibile</name>
    <dbReference type="NCBI Taxonomy" id="1797"/>
    <lineage>
        <taxon>Bacteria</taxon>
        <taxon>Bacillati</taxon>
        <taxon>Actinomycetota</taxon>
        <taxon>Actinomycetes</taxon>
        <taxon>Mycobacteriales</taxon>
        <taxon>Mycobacteriaceae</taxon>
        <taxon>Mycolicibacterium</taxon>
    </lineage>
</organism>
<sequence>MTVHLAGTPLSSALRRHLRSNITVAVGDGVGAPHRIDDGTSLWAVLSSVAREIGGIRLVLGWLPSAPTGIEADAFADIVALMPGWGVRDVLTAPNARFVPARLSATPAMLRDILRPAVLLARLVRRGNMFHFSTEVSWQRGLVDAGTPVLAIIEDDAPCADAGPPLPSDAVHVVGCSVGGPATVDSPAPEPIHQALAARQRRDEVSSTSADANSTVPVT</sequence>
<dbReference type="STRING" id="1797.RMCT_4193"/>
<dbReference type="EMBL" id="BCTB01000051">
    <property type="protein sequence ID" value="GAT17224.1"/>
    <property type="molecule type" value="Genomic_DNA"/>
</dbReference>
<protein>
    <submittedName>
        <fullName evidence="2">Putative acetyl-CoA hydrolase/transferase</fullName>
    </submittedName>
</protein>
<feature type="compositionally biased region" description="Polar residues" evidence="1">
    <location>
        <begin position="206"/>
        <end position="219"/>
    </location>
</feature>
<reference evidence="3" key="2">
    <citation type="submission" date="2016-02" db="EMBL/GenBank/DDBJ databases">
        <title>Draft genome sequence of five rapidly growing Mycobacterium species.</title>
        <authorList>
            <person name="Katahira K."/>
            <person name="Gotou Y."/>
            <person name="Iida K."/>
            <person name="Ogura Y."/>
            <person name="Hayashi T."/>
        </authorList>
    </citation>
    <scope>NUCLEOTIDE SEQUENCE [LARGE SCALE GENOMIC DNA]</scope>
    <source>
        <strain evidence="3">JCM6362</strain>
    </source>
</reference>
<dbReference type="GO" id="GO:0016740">
    <property type="term" value="F:transferase activity"/>
    <property type="evidence" value="ECO:0007669"/>
    <property type="project" value="UniProtKB-KW"/>
</dbReference>
<dbReference type="Gene3D" id="3.40.1080.10">
    <property type="entry name" value="Glutaconate Coenzyme A-transferase"/>
    <property type="match status" value="1"/>
</dbReference>
<dbReference type="GO" id="GO:0016787">
    <property type="term" value="F:hydrolase activity"/>
    <property type="evidence" value="ECO:0007669"/>
    <property type="project" value="UniProtKB-KW"/>
</dbReference>
<reference evidence="2 3" key="1">
    <citation type="journal article" date="2016" name="Genome Announc.">
        <title>Draft Genome Sequences of Five Rapidly Growing Mycobacterium Species, M. thermoresistibile, M. fortuitum subsp. acetamidolyticum, M. canariasense, M. brisbanense, and M. novocastrense.</title>
        <authorList>
            <person name="Katahira K."/>
            <person name="Ogura Y."/>
            <person name="Gotoh Y."/>
            <person name="Hayashi T."/>
        </authorList>
    </citation>
    <scope>NUCLEOTIDE SEQUENCE [LARGE SCALE GENOMIC DNA]</scope>
    <source>
        <strain evidence="2 3">JCM6362</strain>
    </source>
</reference>
<name>A0A100XIG2_MYCTH</name>
<dbReference type="Proteomes" id="UP000069654">
    <property type="component" value="Unassembled WGS sequence"/>
</dbReference>
<evidence type="ECO:0000313" key="2">
    <source>
        <dbReference type="EMBL" id="GAT17224.1"/>
    </source>
</evidence>
<evidence type="ECO:0000256" key="1">
    <source>
        <dbReference type="SAM" id="MobiDB-lite"/>
    </source>
</evidence>
<accession>A0A100XIG2</accession>
<feature type="region of interest" description="Disordered" evidence="1">
    <location>
        <begin position="196"/>
        <end position="219"/>
    </location>
</feature>
<dbReference type="AlphaFoldDB" id="A0A100XIG2"/>